<comment type="similarity">
    <text evidence="2">Belongs to the mitochondrion-specific ribosomal protein mS29 family.</text>
</comment>
<evidence type="ECO:0000256" key="6">
    <source>
        <dbReference type="ARBA" id="ARBA00023274"/>
    </source>
</evidence>
<evidence type="ECO:0000256" key="3">
    <source>
        <dbReference type="ARBA" id="ARBA00022946"/>
    </source>
</evidence>
<reference evidence="9" key="1">
    <citation type="submission" date="2022-11" db="UniProtKB">
        <authorList>
            <consortium name="WormBaseParasite"/>
        </authorList>
    </citation>
    <scope>IDENTIFICATION</scope>
</reference>
<keyword evidence="5" id="KW-0496">Mitochondrion</keyword>
<keyword evidence="8" id="KW-1185">Reference proteome</keyword>
<evidence type="ECO:0000256" key="1">
    <source>
        <dbReference type="ARBA" id="ARBA00004173"/>
    </source>
</evidence>
<protein>
    <recommendedName>
        <fullName evidence="7">Small ribosomal subunit protein mS29</fullName>
    </recommendedName>
</protein>
<evidence type="ECO:0000256" key="2">
    <source>
        <dbReference type="ARBA" id="ARBA00009863"/>
    </source>
</evidence>
<dbReference type="WBParaSite" id="PEQ_0001193501-mRNA-1">
    <property type="protein sequence ID" value="PEQ_0001193501-mRNA-1"/>
    <property type="gene ID" value="PEQ_0001193501"/>
</dbReference>
<keyword evidence="4" id="KW-0689">Ribosomal protein</keyword>
<evidence type="ECO:0000256" key="4">
    <source>
        <dbReference type="ARBA" id="ARBA00022980"/>
    </source>
</evidence>
<accession>A0A914RZJ1</accession>
<name>A0A914RZJ1_PAREQ</name>
<dbReference type="Proteomes" id="UP000887564">
    <property type="component" value="Unplaced"/>
</dbReference>
<dbReference type="InterPro" id="IPR027417">
    <property type="entry name" value="P-loop_NTPase"/>
</dbReference>
<dbReference type="SUPFAM" id="SSF52540">
    <property type="entry name" value="P-loop containing nucleoside triphosphate hydrolases"/>
    <property type="match status" value="1"/>
</dbReference>
<dbReference type="InterPro" id="IPR019368">
    <property type="entry name" value="Ribosomal_mS29"/>
</dbReference>
<evidence type="ECO:0000256" key="5">
    <source>
        <dbReference type="ARBA" id="ARBA00023128"/>
    </source>
</evidence>
<dbReference type="Pfam" id="PF10236">
    <property type="entry name" value="DAP3"/>
    <property type="match status" value="1"/>
</dbReference>
<dbReference type="PANTHER" id="PTHR12810:SF0">
    <property type="entry name" value="SMALL RIBOSOMAL SUBUNIT PROTEIN MS29"/>
    <property type="match status" value="1"/>
</dbReference>
<keyword evidence="6" id="KW-0687">Ribonucleoprotein</keyword>
<comment type="subcellular location">
    <subcellularLocation>
        <location evidence="1">Mitochondrion</location>
    </subcellularLocation>
</comment>
<proteinExistence type="inferred from homology"/>
<dbReference type="GO" id="GO:0005763">
    <property type="term" value="C:mitochondrial small ribosomal subunit"/>
    <property type="evidence" value="ECO:0007669"/>
    <property type="project" value="TreeGrafter"/>
</dbReference>
<evidence type="ECO:0000313" key="9">
    <source>
        <dbReference type="WBParaSite" id="PEQ_0001193501-mRNA-1"/>
    </source>
</evidence>
<evidence type="ECO:0000256" key="7">
    <source>
        <dbReference type="ARBA" id="ARBA00035140"/>
    </source>
</evidence>
<dbReference type="AlphaFoldDB" id="A0A914RZJ1"/>
<keyword evidence="3" id="KW-0809">Transit peptide</keyword>
<evidence type="ECO:0000313" key="8">
    <source>
        <dbReference type="Proteomes" id="UP000887564"/>
    </source>
</evidence>
<dbReference type="PANTHER" id="PTHR12810">
    <property type="entry name" value="MITOCHONDRIAL 28S RIBOSOMAL PROTEIN S29"/>
    <property type="match status" value="1"/>
</dbReference>
<dbReference type="GO" id="GO:0003735">
    <property type="term" value="F:structural constituent of ribosome"/>
    <property type="evidence" value="ECO:0007669"/>
    <property type="project" value="TreeGrafter"/>
</dbReference>
<organism evidence="8 9">
    <name type="scientific">Parascaris equorum</name>
    <name type="common">Equine roundworm</name>
    <dbReference type="NCBI Taxonomy" id="6256"/>
    <lineage>
        <taxon>Eukaryota</taxon>
        <taxon>Metazoa</taxon>
        <taxon>Ecdysozoa</taxon>
        <taxon>Nematoda</taxon>
        <taxon>Chromadorea</taxon>
        <taxon>Rhabditida</taxon>
        <taxon>Spirurina</taxon>
        <taxon>Ascaridomorpha</taxon>
        <taxon>Ascaridoidea</taxon>
        <taxon>Ascarididae</taxon>
        <taxon>Parascaris</taxon>
    </lineage>
</organism>
<sequence>MLNVLQSVRETAPNLRVVLWGKFGTGKSMTMHQAVHYAHSQGWVIFTVRSGRLITFVEETEVGILMGPFSAIVESKEWCVHM</sequence>